<dbReference type="Pfam" id="PF26045">
    <property type="entry name" value="OB_2TM_halo"/>
    <property type="match status" value="1"/>
</dbReference>
<evidence type="ECO:0000313" key="3">
    <source>
        <dbReference type="Proteomes" id="UP000199370"/>
    </source>
</evidence>
<dbReference type="STRING" id="996166.SAMN05192554_105192"/>
<dbReference type="AlphaFoldDB" id="A0A1G9V4W3"/>
<protein>
    <submittedName>
        <fullName evidence="2">Uncharacterized protein</fullName>
    </submittedName>
</protein>
<name>A0A1G9V4W3_9EURY</name>
<dbReference type="Proteomes" id="UP000199370">
    <property type="component" value="Unassembled WGS sequence"/>
</dbReference>
<keyword evidence="1" id="KW-0472">Membrane</keyword>
<reference evidence="2 3" key="1">
    <citation type="submission" date="2016-10" db="EMBL/GenBank/DDBJ databases">
        <authorList>
            <person name="de Groot N.N."/>
        </authorList>
    </citation>
    <scope>NUCLEOTIDE SEQUENCE [LARGE SCALE GENOMIC DNA]</scope>
    <source>
        <strain evidence="3">EB21,IBRC-M 10013,KCTC 4048</strain>
    </source>
</reference>
<keyword evidence="1" id="KW-0812">Transmembrane</keyword>
<gene>
    <name evidence="2" type="ORF">SAMN05192554_105192</name>
</gene>
<sequence>MERPLVRLLVVVCCLVAAGWLAVDYADQTDERGTYPSDRALAADFEAHHGESVFLWLEVVEVTEDGFVGTFDPADTRVVVRGVGSGADIGANDQVQVYGTARPDHRIDAERVVVSHGENRSYMLVVSGLAALWALGFLLLHWRPDRERAVLTPRTGDGGES</sequence>
<dbReference type="OrthoDB" id="206389at2157"/>
<organism evidence="2 3">
    <name type="scientific">Haloarchaeobius iranensis</name>
    <dbReference type="NCBI Taxonomy" id="996166"/>
    <lineage>
        <taxon>Archaea</taxon>
        <taxon>Methanobacteriati</taxon>
        <taxon>Methanobacteriota</taxon>
        <taxon>Stenosarchaea group</taxon>
        <taxon>Halobacteria</taxon>
        <taxon>Halobacteriales</taxon>
        <taxon>Halorubellaceae</taxon>
        <taxon>Haloarchaeobius</taxon>
    </lineage>
</organism>
<evidence type="ECO:0000313" key="2">
    <source>
        <dbReference type="EMBL" id="SDM67169.1"/>
    </source>
</evidence>
<keyword evidence="3" id="KW-1185">Reference proteome</keyword>
<evidence type="ECO:0000256" key="1">
    <source>
        <dbReference type="SAM" id="Phobius"/>
    </source>
</evidence>
<keyword evidence="1" id="KW-1133">Transmembrane helix</keyword>
<dbReference type="InterPro" id="IPR058927">
    <property type="entry name" value="OB_2TM"/>
</dbReference>
<dbReference type="EMBL" id="FNIA01000005">
    <property type="protein sequence ID" value="SDM67169.1"/>
    <property type="molecule type" value="Genomic_DNA"/>
</dbReference>
<dbReference type="RefSeq" id="WP_089732191.1">
    <property type="nucleotide sequence ID" value="NZ_FNIA01000005.1"/>
</dbReference>
<proteinExistence type="predicted"/>
<accession>A0A1G9V4W3</accession>
<feature type="transmembrane region" description="Helical" evidence="1">
    <location>
        <begin position="121"/>
        <end position="140"/>
    </location>
</feature>